<dbReference type="GO" id="GO:0009295">
    <property type="term" value="C:nucleoid"/>
    <property type="evidence" value="ECO:0007669"/>
    <property type="project" value="TreeGrafter"/>
</dbReference>
<dbReference type="HAMAP" id="MF_00984">
    <property type="entry name" value="SSB"/>
    <property type="match status" value="1"/>
</dbReference>
<dbReference type="PANTHER" id="PTHR10302">
    <property type="entry name" value="SINGLE-STRANDED DNA-BINDING PROTEIN"/>
    <property type="match status" value="1"/>
</dbReference>
<accession>A0A238D2M9</accession>
<evidence type="ECO:0000313" key="5">
    <source>
        <dbReference type="Proteomes" id="UP000214566"/>
    </source>
</evidence>
<dbReference type="AlphaFoldDB" id="A0A238D2M9"/>
<dbReference type="SUPFAM" id="SSF50249">
    <property type="entry name" value="Nucleic acid-binding proteins"/>
    <property type="match status" value="1"/>
</dbReference>
<comment type="subunit">
    <text evidence="2">Homotetramer.</text>
</comment>
<dbReference type="NCBIfam" id="TIGR00621">
    <property type="entry name" value="ssb"/>
    <property type="match status" value="1"/>
</dbReference>
<evidence type="ECO:0000256" key="2">
    <source>
        <dbReference type="HAMAP-Rule" id="MF_00984"/>
    </source>
</evidence>
<protein>
    <recommendedName>
        <fullName evidence="2 3">Single-stranded DNA-binding protein</fullName>
        <shortName evidence="2">SSB</shortName>
    </recommendedName>
</protein>
<gene>
    <name evidence="4" type="primary">ssb</name>
    <name evidence="4" type="ORF">THIARS_60205</name>
</gene>
<dbReference type="OrthoDB" id="9809878at2"/>
<dbReference type="EMBL" id="FLMQ01000055">
    <property type="protein sequence ID" value="SBP87492.1"/>
    <property type="molecule type" value="Genomic_DNA"/>
</dbReference>
<dbReference type="PANTHER" id="PTHR10302:SF27">
    <property type="entry name" value="SINGLE-STRANDED DNA-BINDING PROTEIN"/>
    <property type="match status" value="1"/>
</dbReference>
<evidence type="ECO:0000256" key="1">
    <source>
        <dbReference type="ARBA" id="ARBA00023125"/>
    </source>
</evidence>
<dbReference type="PROSITE" id="PS50935">
    <property type="entry name" value="SSB"/>
    <property type="match status" value="1"/>
</dbReference>
<evidence type="ECO:0000256" key="3">
    <source>
        <dbReference type="RuleBase" id="RU000524"/>
    </source>
</evidence>
<reference evidence="4 5" key="1">
    <citation type="submission" date="2016-06" db="EMBL/GenBank/DDBJ databases">
        <authorList>
            <person name="Kjaerup R.B."/>
            <person name="Dalgaard T.S."/>
            <person name="Juul-Madsen H.R."/>
        </authorList>
    </citation>
    <scope>NUCLEOTIDE SEQUENCE [LARGE SCALE GENOMIC DNA]</scope>
    <source>
        <strain evidence="4 5">DSM 16361</strain>
    </source>
</reference>
<dbReference type="Gene3D" id="2.40.50.140">
    <property type="entry name" value="Nucleic acid-binding proteins"/>
    <property type="match status" value="1"/>
</dbReference>
<comment type="caution">
    <text evidence="2">Lacks conserved residue(s) required for the propagation of feature annotation.</text>
</comment>
<organism evidence="4 5">
    <name type="scientific">Thiomonas delicata</name>
    <name type="common">Thiomonas cuprina</name>
    <dbReference type="NCBI Taxonomy" id="364030"/>
    <lineage>
        <taxon>Bacteria</taxon>
        <taxon>Pseudomonadati</taxon>
        <taxon>Pseudomonadota</taxon>
        <taxon>Betaproteobacteria</taxon>
        <taxon>Burkholderiales</taxon>
        <taxon>Thiomonas</taxon>
    </lineage>
</organism>
<dbReference type="InterPro" id="IPR011344">
    <property type="entry name" value="ssDNA-bd"/>
</dbReference>
<dbReference type="Proteomes" id="UP000214566">
    <property type="component" value="Unassembled WGS sequence"/>
</dbReference>
<keyword evidence="1 2" id="KW-0238">DNA-binding</keyword>
<dbReference type="GO" id="GO:0006260">
    <property type="term" value="P:DNA replication"/>
    <property type="evidence" value="ECO:0007669"/>
    <property type="project" value="InterPro"/>
</dbReference>
<dbReference type="CDD" id="cd04496">
    <property type="entry name" value="SSB_OBF"/>
    <property type="match status" value="1"/>
</dbReference>
<name>A0A238D2M9_THIDL</name>
<evidence type="ECO:0000313" key="4">
    <source>
        <dbReference type="EMBL" id="SBP87492.1"/>
    </source>
</evidence>
<dbReference type="RefSeq" id="WP_013123605.1">
    <property type="nucleotide sequence ID" value="NZ_LT592170.1"/>
</dbReference>
<dbReference type="Pfam" id="PF00436">
    <property type="entry name" value="SSB"/>
    <property type="match status" value="1"/>
</dbReference>
<dbReference type="InterPro" id="IPR000424">
    <property type="entry name" value="Primosome_PriB/ssb"/>
</dbReference>
<keyword evidence="5" id="KW-1185">Reference proteome</keyword>
<dbReference type="InterPro" id="IPR012340">
    <property type="entry name" value="NA-bd_OB-fold"/>
</dbReference>
<proteinExistence type="inferred from homology"/>
<sequence length="142" mass="15371">MPSLNKVQLIGHLGRDPEVRYTADGVAVATLALATSRAWKDKGGERREDTEWSRVVLFGRLAEIAADFLSKGTQAYIEGQLRTRKWADKDGTERYTTEVVADELLLLTRREKDKPADAAAAAATATGGLEWPVLGDPSGSAS</sequence>
<dbReference type="GO" id="GO:0003697">
    <property type="term" value="F:single-stranded DNA binding"/>
    <property type="evidence" value="ECO:0007669"/>
    <property type="project" value="UniProtKB-UniRule"/>
</dbReference>